<dbReference type="RefSeq" id="WP_307294574.1">
    <property type="nucleotide sequence ID" value="NZ_JAUSXV010000001.1"/>
</dbReference>
<evidence type="ECO:0000256" key="2">
    <source>
        <dbReference type="ARBA" id="ARBA00005102"/>
    </source>
</evidence>
<sequence>MTSIRNARLVAGPAGALVHVNDSAALGRIEISVLDPVGDLDLLHEWVTRPSSRFWGLAELTPEELRDLYLFVDGLASHHAFLVRREGLPIVLLQTYEPENDPLGDAYDVLPGDAGLHFFLGDRGEPVPRFSWHVSDLIAEFVFSRPEVDRIVIEPDVGNERAVARAVKSGFELGPLVQLPDKTGRLAFLTRERWERQRAAVS</sequence>
<dbReference type="PANTHER" id="PTHR31438">
    <property type="entry name" value="LYSINE N-ACYLTRANSFERASE C17G9.06C-RELATED"/>
    <property type="match status" value="1"/>
</dbReference>
<evidence type="ECO:0000256" key="1">
    <source>
        <dbReference type="ARBA" id="ARBA00003818"/>
    </source>
</evidence>
<evidence type="ECO:0000256" key="4">
    <source>
        <dbReference type="ARBA" id="ARBA00031122"/>
    </source>
</evidence>
<dbReference type="PANTHER" id="PTHR31438:SF1">
    <property type="entry name" value="LYSINE N-ACYLTRANSFERASE C17G9.06C-RELATED"/>
    <property type="match status" value="1"/>
</dbReference>
<keyword evidence="7" id="KW-1185">Reference proteome</keyword>
<evidence type="ECO:0000259" key="5">
    <source>
        <dbReference type="SMART" id="SM01006"/>
    </source>
</evidence>
<comment type="pathway">
    <text evidence="2">Siderophore biosynthesis; mycobactin biosynthesis.</text>
</comment>
<feature type="domain" description="Acyltransferase MbtK/IucB-like conserved" evidence="5">
    <location>
        <begin position="32"/>
        <end position="81"/>
    </location>
</feature>
<dbReference type="SUPFAM" id="SSF55729">
    <property type="entry name" value="Acyl-CoA N-acyltransferases (Nat)"/>
    <property type="match status" value="1"/>
</dbReference>
<dbReference type="Gene3D" id="3.40.630.30">
    <property type="match status" value="1"/>
</dbReference>
<reference evidence="6 7" key="1">
    <citation type="submission" date="2023-07" db="EMBL/GenBank/DDBJ databases">
        <title>Comparative genomics of wheat-associated soil bacteria to identify genetic determinants of phenazine resistance.</title>
        <authorList>
            <person name="Mouncey N."/>
        </authorList>
    </citation>
    <scope>NUCLEOTIDE SEQUENCE [LARGE SCALE GENOMIC DNA]</scope>
    <source>
        <strain evidence="6 7">W4I9-1</strain>
    </source>
</reference>
<dbReference type="Pfam" id="PF13523">
    <property type="entry name" value="Acetyltransf_8"/>
    <property type="match status" value="1"/>
</dbReference>
<evidence type="ECO:0000313" key="6">
    <source>
        <dbReference type="EMBL" id="MDQ0646988.1"/>
    </source>
</evidence>
<dbReference type="GO" id="GO:0016410">
    <property type="term" value="F:N-acyltransferase activity"/>
    <property type="evidence" value="ECO:0007669"/>
    <property type="project" value="TreeGrafter"/>
</dbReference>
<protein>
    <recommendedName>
        <fullName evidence="3">Lysine N-acyltransferase MbtK</fullName>
    </recommendedName>
    <alternativeName>
        <fullName evidence="4">Mycobactin synthase protein K</fullName>
    </alternativeName>
</protein>
<comment type="function">
    <text evidence="1">Acyltransferase required for the direct transfer of medium- to long-chain fatty acyl moieties from a carrier protein (MbtL) on to the epsilon-amino group of lysine residue in the mycobactin core.</text>
</comment>
<gene>
    <name evidence="6" type="ORF">QFZ53_001184</name>
</gene>
<proteinExistence type="predicted"/>
<name>A0AAW8EUV2_9MICO</name>
<accession>A0AAW8EUV2</accession>
<dbReference type="EMBL" id="JAUSXV010000001">
    <property type="protein sequence ID" value="MDQ0646988.1"/>
    <property type="molecule type" value="Genomic_DNA"/>
</dbReference>
<evidence type="ECO:0000256" key="3">
    <source>
        <dbReference type="ARBA" id="ARBA00020586"/>
    </source>
</evidence>
<comment type="caution">
    <text evidence="6">The sequence shown here is derived from an EMBL/GenBank/DDBJ whole genome shotgun (WGS) entry which is preliminary data.</text>
</comment>
<dbReference type="SMART" id="SM01006">
    <property type="entry name" value="AlcB"/>
    <property type="match status" value="1"/>
</dbReference>
<dbReference type="GO" id="GO:0019290">
    <property type="term" value="P:siderophore biosynthetic process"/>
    <property type="evidence" value="ECO:0007669"/>
    <property type="project" value="InterPro"/>
</dbReference>
<evidence type="ECO:0000313" key="7">
    <source>
        <dbReference type="Proteomes" id="UP001244427"/>
    </source>
</evidence>
<dbReference type="InterPro" id="IPR019432">
    <property type="entry name" value="Acyltransferase_MbtK/IucB-like"/>
</dbReference>
<organism evidence="6 7">
    <name type="scientific">Microbacterium natoriense</name>
    <dbReference type="NCBI Taxonomy" id="284570"/>
    <lineage>
        <taxon>Bacteria</taxon>
        <taxon>Bacillati</taxon>
        <taxon>Actinomycetota</taxon>
        <taxon>Actinomycetes</taxon>
        <taxon>Micrococcales</taxon>
        <taxon>Microbacteriaceae</taxon>
        <taxon>Microbacterium</taxon>
    </lineage>
</organism>
<dbReference type="InterPro" id="IPR016181">
    <property type="entry name" value="Acyl_CoA_acyltransferase"/>
</dbReference>
<dbReference type="AlphaFoldDB" id="A0AAW8EUV2"/>
<dbReference type="Proteomes" id="UP001244427">
    <property type="component" value="Unassembled WGS sequence"/>
</dbReference>